<dbReference type="RefSeq" id="WP_012879403.1">
    <property type="nucleotide sequence ID" value="NC_013530.1"/>
</dbReference>
<dbReference type="Pfam" id="PF01547">
    <property type="entry name" value="SBP_bac_1"/>
    <property type="match status" value="1"/>
</dbReference>
<sequence length="446" mass="46461">MTRAHRSSAGKAAVALAGSAMLLLAGCSSSSEAADPTGEADGSQEPVTLEMSWWGNDERAALFDEVIKAFEDEYPHITVTQTPVPDPDTLFNRLATDFAAGGDTAPDVFALGGAKPQEYGDAGALLDLAEVADTVKLDKYPDFSLTNATVNGTVYGLPTGGNATAAFVNTDIFEEAGVEVPSDDWTWDDFVAAGNAIGSAGLTTDSGAPIMGVDMRIQDILGTYAGQKSEFGVYDWDGKLSVEPSVIAEWLDIELALRDGGGLPDPSIVVQNWNISTDQQPYALGQAGIAFGYSNLIGTYAAGGTTKILLPPHDAGDTTGVALLPSAFWSVNAKSAHPQEAALLVDWFLNQPEPAKQILDTRGVPFNPDTLAVVAPLLEGDAKAAAEYVQTTLDSGTVAPPQPNGGANMNKYAQDAESDVLFDKASPADAAQSWADKLTADLNAAG</sequence>
<dbReference type="eggNOG" id="COG1653">
    <property type="taxonomic scope" value="Bacteria"/>
</dbReference>
<evidence type="ECO:0000256" key="1">
    <source>
        <dbReference type="SAM" id="SignalP"/>
    </source>
</evidence>
<dbReference type="SUPFAM" id="SSF53850">
    <property type="entry name" value="Periplasmic binding protein-like II"/>
    <property type="match status" value="1"/>
</dbReference>
<dbReference type="Proteomes" id="UP000002255">
    <property type="component" value="Chromosome"/>
</dbReference>
<dbReference type="KEGG" id="xce:Xcel_2647"/>
<dbReference type="PROSITE" id="PS51257">
    <property type="entry name" value="PROKAR_LIPOPROTEIN"/>
    <property type="match status" value="1"/>
</dbReference>
<evidence type="ECO:0000313" key="3">
    <source>
        <dbReference type="Proteomes" id="UP000002255"/>
    </source>
</evidence>
<feature type="signal peptide" evidence="1">
    <location>
        <begin position="1"/>
        <end position="33"/>
    </location>
</feature>
<protein>
    <submittedName>
        <fullName evidence="2">Extracellular solute-binding protein family 1</fullName>
    </submittedName>
</protein>
<gene>
    <name evidence="2" type="ordered locus">Xcel_2647</name>
</gene>
<keyword evidence="1" id="KW-0732">Signal</keyword>
<feature type="chain" id="PRO_5003021812" evidence="1">
    <location>
        <begin position="34"/>
        <end position="446"/>
    </location>
</feature>
<proteinExistence type="predicted"/>
<accession>D1BX93</accession>
<dbReference type="STRING" id="446471.Xcel_2647"/>
<reference evidence="2 3" key="2">
    <citation type="journal article" date="2010" name="Stand. Genomic Sci.">
        <title>Complete genome sequence of Xylanimonas cellulosilytica type strain (XIL07).</title>
        <authorList>
            <person name="Foster B."/>
            <person name="Pukall R."/>
            <person name="Abt B."/>
            <person name="Nolan M."/>
            <person name="Glavina Del Rio T."/>
            <person name="Chen F."/>
            <person name="Lucas S."/>
            <person name="Tice H."/>
            <person name="Pitluck S."/>
            <person name="Cheng J.-F."/>
            <person name="Chertkov O."/>
            <person name="Brettin T."/>
            <person name="Han C."/>
            <person name="Detter J.C."/>
            <person name="Bruce D."/>
            <person name="Goodwin L."/>
            <person name="Ivanova N."/>
            <person name="Mavromatis K."/>
            <person name="Pati A."/>
            <person name="Mikhailova N."/>
            <person name="Chen A."/>
            <person name="Palaniappan K."/>
            <person name="Land M."/>
            <person name="Hauser L."/>
            <person name="Chang Y.-J."/>
            <person name="Jeffries C.D."/>
            <person name="Chain P."/>
            <person name="Rohde M."/>
            <person name="Goeker M."/>
            <person name="Bristow J."/>
            <person name="Eisen J.A."/>
            <person name="Markowitz V."/>
            <person name="Hugenholtz P."/>
            <person name="Kyrpides N.C."/>
            <person name="Klenk H.-P."/>
            <person name="Lapidus A."/>
        </authorList>
    </citation>
    <scope>NUCLEOTIDE SEQUENCE [LARGE SCALE GENOMIC DNA]</scope>
    <source>
        <strain evidence="3">DSM 15894 / CECT 5975 / LMG 20990 / XIL07</strain>
    </source>
</reference>
<dbReference type="HOGENOM" id="CLU_031285_5_0_11"/>
<reference evidence="3" key="1">
    <citation type="submission" date="2009-11" db="EMBL/GenBank/DDBJ databases">
        <title>The complete chromosome of Xylanimonas cellulosilytica DSM 15894.</title>
        <authorList>
            <consortium name="US DOE Joint Genome Institute (JGI-PGF)"/>
            <person name="Lucas S."/>
            <person name="Copeland A."/>
            <person name="Lapidus A."/>
            <person name="Glavina del Rio T."/>
            <person name="Dalin E."/>
            <person name="Tice H."/>
            <person name="Bruce D."/>
            <person name="Goodwin L."/>
            <person name="Pitluck S."/>
            <person name="Kyrpides N."/>
            <person name="Mavromatis K."/>
            <person name="Ivanova N."/>
            <person name="Mikhailova N."/>
            <person name="Foster B."/>
            <person name="Clum A."/>
            <person name="Brettin T."/>
            <person name="Detter J.C."/>
            <person name="Han C."/>
            <person name="Larimer F."/>
            <person name="Land M."/>
            <person name="Hauser L."/>
            <person name="Markowitz V."/>
            <person name="Cheng J.F."/>
            <person name="Hugenholtz P."/>
            <person name="Woyke T."/>
            <person name="Wu D."/>
            <person name="Gehrich-Schroeter G."/>
            <person name="Schneider S."/>
            <person name="Pukall S.R."/>
            <person name="Klenk H.P."/>
            <person name="Eisen J.A."/>
        </authorList>
    </citation>
    <scope>NUCLEOTIDE SEQUENCE [LARGE SCALE GENOMIC DNA]</scope>
    <source>
        <strain evidence="3">DSM 15894 / CECT 5975 / LMG 20990 / XIL07</strain>
    </source>
</reference>
<evidence type="ECO:0000313" key="2">
    <source>
        <dbReference type="EMBL" id="ACZ31661.1"/>
    </source>
</evidence>
<keyword evidence="3" id="KW-1185">Reference proteome</keyword>
<dbReference type="OrthoDB" id="7918484at2"/>
<dbReference type="InterPro" id="IPR050490">
    <property type="entry name" value="Bact_solute-bd_prot1"/>
</dbReference>
<name>D1BX93_XYLCX</name>
<organism evidence="2 3">
    <name type="scientific">Xylanimonas cellulosilytica (strain DSM 15894 / JCM 12276 / CECT 5975 / KCTC 9989 / LMG 20990 / NBRC 107835 / XIL07)</name>
    <dbReference type="NCBI Taxonomy" id="446471"/>
    <lineage>
        <taxon>Bacteria</taxon>
        <taxon>Bacillati</taxon>
        <taxon>Actinomycetota</taxon>
        <taxon>Actinomycetes</taxon>
        <taxon>Micrococcales</taxon>
        <taxon>Promicromonosporaceae</taxon>
        <taxon>Xylanimonas</taxon>
    </lineage>
</organism>
<dbReference type="InterPro" id="IPR006059">
    <property type="entry name" value="SBP"/>
</dbReference>
<dbReference type="Gene3D" id="3.40.190.10">
    <property type="entry name" value="Periplasmic binding protein-like II"/>
    <property type="match status" value="2"/>
</dbReference>
<dbReference type="PANTHER" id="PTHR43649">
    <property type="entry name" value="ARABINOSE-BINDING PROTEIN-RELATED"/>
    <property type="match status" value="1"/>
</dbReference>
<dbReference type="AlphaFoldDB" id="D1BX93"/>
<dbReference type="EMBL" id="CP001821">
    <property type="protein sequence ID" value="ACZ31661.1"/>
    <property type="molecule type" value="Genomic_DNA"/>
</dbReference>
<dbReference type="PANTHER" id="PTHR43649:SF11">
    <property type="entry name" value="ABC TRANSPORTER SUBSTRATE-BINDING PROTEIN YESO-RELATED"/>
    <property type="match status" value="1"/>
</dbReference>